<gene>
    <name evidence="1" type="ORF">CY34DRAFT_102361</name>
</gene>
<dbReference type="HOGENOM" id="CLU_2378572_0_0_1"/>
<evidence type="ECO:0000313" key="1">
    <source>
        <dbReference type="EMBL" id="KIK32030.1"/>
    </source>
</evidence>
<reference evidence="1 2" key="1">
    <citation type="submission" date="2014-04" db="EMBL/GenBank/DDBJ databases">
        <authorList>
            <consortium name="DOE Joint Genome Institute"/>
            <person name="Kuo A."/>
            <person name="Ruytinx J."/>
            <person name="Rineau F."/>
            <person name="Colpaert J."/>
            <person name="Kohler A."/>
            <person name="Nagy L.G."/>
            <person name="Floudas D."/>
            <person name="Copeland A."/>
            <person name="Barry K.W."/>
            <person name="Cichocki N."/>
            <person name="Veneault-Fourrey C."/>
            <person name="LaButti K."/>
            <person name="Lindquist E.A."/>
            <person name="Lipzen A."/>
            <person name="Lundell T."/>
            <person name="Morin E."/>
            <person name="Murat C."/>
            <person name="Sun H."/>
            <person name="Tunlid A."/>
            <person name="Henrissat B."/>
            <person name="Grigoriev I.V."/>
            <person name="Hibbett D.S."/>
            <person name="Martin F."/>
            <person name="Nordberg H.P."/>
            <person name="Cantor M.N."/>
            <person name="Hua S.X."/>
        </authorList>
    </citation>
    <scope>NUCLEOTIDE SEQUENCE [LARGE SCALE GENOMIC DNA]</scope>
    <source>
        <strain evidence="1 2">UH-Slu-Lm8-n1</strain>
    </source>
</reference>
<sequence length="91" mass="9815">LVCSDNTGVVAVMNKGRSRSPQTNAVLKHVYQLQAVNSFRLHTVYMPTRANISDALSHGDIMAFLDSFPGAANPISISLPLHLSGNIIQLL</sequence>
<dbReference type="Proteomes" id="UP000054485">
    <property type="component" value="Unassembled WGS sequence"/>
</dbReference>
<organism evidence="1 2">
    <name type="scientific">Suillus luteus UH-Slu-Lm8-n1</name>
    <dbReference type="NCBI Taxonomy" id="930992"/>
    <lineage>
        <taxon>Eukaryota</taxon>
        <taxon>Fungi</taxon>
        <taxon>Dikarya</taxon>
        <taxon>Basidiomycota</taxon>
        <taxon>Agaricomycotina</taxon>
        <taxon>Agaricomycetes</taxon>
        <taxon>Agaricomycetidae</taxon>
        <taxon>Boletales</taxon>
        <taxon>Suillineae</taxon>
        <taxon>Suillaceae</taxon>
        <taxon>Suillus</taxon>
    </lineage>
</organism>
<dbReference type="OrthoDB" id="3255824at2759"/>
<evidence type="ECO:0000313" key="2">
    <source>
        <dbReference type="Proteomes" id="UP000054485"/>
    </source>
</evidence>
<reference evidence="2" key="2">
    <citation type="submission" date="2015-01" db="EMBL/GenBank/DDBJ databases">
        <title>Evolutionary Origins and Diversification of the Mycorrhizal Mutualists.</title>
        <authorList>
            <consortium name="DOE Joint Genome Institute"/>
            <consortium name="Mycorrhizal Genomics Consortium"/>
            <person name="Kohler A."/>
            <person name="Kuo A."/>
            <person name="Nagy L.G."/>
            <person name="Floudas D."/>
            <person name="Copeland A."/>
            <person name="Barry K.W."/>
            <person name="Cichocki N."/>
            <person name="Veneault-Fourrey C."/>
            <person name="LaButti K."/>
            <person name="Lindquist E.A."/>
            <person name="Lipzen A."/>
            <person name="Lundell T."/>
            <person name="Morin E."/>
            <person name="Murat C."/>
            <person name="Riley R."/>
            <person name="Ohm R."/>
            <person name="Sun H."/>
            <person name="Tunlid A."/>
            <person name="Henrissat B."/>
            <person name="Grigoriev I.V."/>
            <person name="Hibbett D.S."/>
            <person name="Martin F."/>
        </authorList>
    </citation>
    <scope>NUCLEOTIDE SEQUENCE [LARGE SCALE GENOMIC DNA]</scope>
    <source>
        <strain evidence="2">UH-Slu-Lm8-n1</strain>
    </source>
</reference>
<protein>
    <submittedName>
        <fullName evidence="1">Uncharacterized protein</fullName>
    </submittedName>
</protein>
<accession>A0A0C9Z3T7</accession>
<dbReference type="EMBL" id="KN836455">
    <property type="protein sequence ID" value="KIK32030.1"/>
    <property type="molecule type" value="Genomic_DNA"/>
</dbReference>
<feature type="non-terminal residue" evidence="1">
    <location>
        <position position="1"/>
    </location>
</feature>
<keyword evidence="2" id="KW-1185">Reference proteome</keyword>
<proteinExistence type="predicted"/>
<dbReference type="InParanoid" id="A0A0C9Z3T7"/>
<dbReference type="AlphaFoldDB" id="A0A0C9Z3T7"/>
<name>A0A0C9Z3T7_9AGAM</name>